<evidence type="ECO:0000259" key="2">
    <source>
        <dbReference type="Pfam" id="PF01266"/>
    </source>
</evidence>
<protein>
    <submittedName>
        <fullName evidence="3">NAD(P)/FAD-dependent oxidoreductase</fullName>
        <ecNumber evidence="3">1.-.-.-</ecNumber>
    </submittedName>
</protein>
<dbReference type="Proteomes" id="UP001617669">
    <property type="component" value="Unassembled WGS sequence"/>
</dbReference>
<sequence length="361" mass="39997">MSQHVLIAGGGIVGCLTAMQLVARGCKVTIVERNKIASQTSGESSWAGTGIMFPLLPWMYSDHVNTLTHYGASCYADICSRLFQETGIDPQMLNSGFLLLPPFDREAALAWCERYQVKVEEASAAAFGITSPSGDQALWLPEINQVRPPCLMHALRTWLENHHVRLLEHTELKPLPQDTTRLKSWQTTTGEWLEADRFIVTSGAWSFELLKEVASKLQIKPMRGQILLYKPEHNPSTVVFREDFYLVPRQDGYLLAGSTLEDVGFDASTTDSVREEIRAKAAALLPELQHQPIIKHWSGLRPGTPENLPVIGPHPAVENLYLNTGHFRYGLTMGPGSASLVAALVCGEKPWTDPTPFSLPQ</sequence>
<gene>
    <name evidence="3" type="ORF">ACIKP9_09125</name>
</gene>
<feature type="domain" description="FAD dependent oxidoreductase" evidence="2">
    <location>
        <begin position="5"/>
        <end position="344"/>
    </location>
</feature>
<reference evidence="3 4" key="1">
    <citation type="submission" date="2024-11" db="EMBL/GenBank/DDBJ databases">
        <authorList>
            <person name="Kaparullina E.N."/>
            <person name="Delegan Y.A."/>
            <person name="Doronina N.V."/>
        </authorList>
    </citation>
    <scope>NUCLEOTIDE SEQUENCE [LARGE SCALE GENOMIC DNA]</scope>
    <source>
        <strain evidence="3 4">7sh_L</strain>
    </source>
</reference>
<evidence type="ECO:0000313" key="4">
    <source>
        <dbReference type="Proteomes" id="UP001617669"/>
    </source>
</evidence>
<dbReference type="PANTHER" id="PTHR13847:SF289">
    <property type="entry name" value="GLYCINE OXIDASE"/>
    <property type="match status" value="1"/>
</dbReference>
<name>A0ABW8GN94_9PROT</name>
<keyword evidence="4" id="KW-1185">Reference proteome</keyword>
<dbReference type="Pfam" id="PF01266">
    <property type="entry name" value="DAO"/>
    <property type="match status" value="1"/>
</dbReference>
<evidence type="ECO:0000313" key="3">
    <source>
        <dbReference type="EMBL" id="MFJ5446388.1"/>
    </source>
</evidence>
<dbReference type="GO" id="GO:0016491">
    <property type="term" value="F:oxidoreductase activity"/>
    <property type="evidence" value="ECO:0007669"/>
    <property type="project" value="UniProtKB-KW"/>
</dbReference>
<dbReference type="InterPro" id="IPR036188">
    <property type="entry name" value="FAD/NAD-bd_sf"/>
</dbReference>
<evidence type="ECO:0000256" key="1">
    <source>
        <dbReference type="ARBA" id="ARBA00023002"/>
    </source>
</evidence>
<dbReference type="EC" id="1.-.-.-" evidence="3"/>
<comment type="caution">
    <text evidence="3">The sequence shown here is derived from an EMBL/GenBank/DDBJ whole genome shotgun (WGS) entry which is preliminary data.</text>
</comment>
<dbReference type="Gene3D" id="3.30.9.10">
    <property type="entry name" value="D-Amino Acid Oxidase, subunit A, domain 2"/>
    <property type="match status" value="1"/>
</dbReference>
<dbReference type="PANTHER" id="PTHR13847">
    <property type="entry name" value="SARCOSINE DEHYDROGENASE-RELATED"/>
    <property type="match status" value="1"/>
</dbReference>
<dbReference type="RefSeq" id="WP_400881627.1">
    <property type="nucleotide sequence ID" value="NZ_JBIWXY010000001.1"/>
</dbReference>
<dbReference type="SUPFAM" id="SSF51971">
    <property type="entry name" value="Nucleotide-binding domain"/>
    <property type="match status" value="1"/>
</dbReference>
<organism evidence="3 4">
    <name type="scientific">Methylobacillus methanolivorans</name>
    <dbReference type="NCBI Taxonomy" id="1848927"/>
    <lineage>
        <taxon>Bacteria</taxon>
        <taxon>Pseudomonadati</taxon>
        <taxon>Pseudomonadota</taxon>
        <taxon>Betaproteobacteria</taxon>
        <taxon>Nitrosomonadales</taxon>
        <taxon>Methylophilaceae</taxon>
        <taxon>Methylobacillus</taxon>
    </lineage>
</organism>
<dbReference type="EMBL" id="JBIWXY010000001">
    <property type="protein sequence ID" value="MFJ5446388.1"/>
    <property type="molecule type" value="Genomic_DNA"/>
</dbReference>
<dbReference type="SUPFAM" id="SSF54373">
    <property type="entry name" value="FAD-linked reductases, C-terminal domain"/>
    <property type="match status" value="1"/>
</dbReference>
<keyword evidence="1 3" id="KW-0560">Oxidoreductase</keyword>
<dbReference type="InterPro" id="IPR006076">
    <property type="entry name" value="FAD-dep_OxRdtase"/>
</dbReference>
<proteinExistence type="predicted"/>
<dbReference type="Gene3D" id="3.50.50.60">
    <property type="entry name" value="FAD/NAD(P)-binding domain"/>
    <property type="match status" value="1"/>
</dbReference>
<accession>A0ABW8GN94</accession>